<keyword evidence="2" id="KW-1185">Reference proteome</keyword>
<evidence type="ECO:0000313" key="2">
    <source>
        <dbReference type="Proteomes" id="UP000292282"/>
    </source>
</evidence>
<proteinExistence type="predicted"/>
<reference evidence="1 2" key="1">
    <citation type="submission" date="2017-12" db="EMBL/GenBank/DDBJ databases">
        <authorList>
            <person name="Pombert J.-F."/>
            <person name="Haag K.L."/>
            <person name="Ebert D."/>
        </authorList>
    </citation>
    <scope>NUCLEOTIDE SEQUENCE [LARGE SCALE GENOMIC DNA]</scope>
    <source>
        <strain evidence="1">IL-G-3</strain>
    </source>
</reference>
<gene>
    <name evidence="1" type="ORF">CWI38_1053p0030</name>
</gene>
<dbReference type="EMBL" id="PITK01001053">
    <property type="protein sequence ID" value="TBU11754.1"/>
    <property type="molecule type" value="Genomic_DNA"/>
</dbReference>
<dbReference type="Proteomes" id="UP000292282">
    <property type="component" value="Unassembled WGS sequence"/>
</dbReference>
<dbReference type="AlphaFoldDB" id="A0A4Q9LTD7"/>
<name>A0A4Q9LTD7_9MICR</name>
<sequence length="102" mass="11933">MSRKGKKLVKDSYENSSEFPAFLILYTNNTSSINPNTILDYVADTPKNELELFFFVAESRCYNEKFGRVINFDVFKSQNKFSGKKVELVENRKRLIIAYFLI</sequence>
<evidence type="ECO:0000313" key="1">
    <source>
        <dbReference type="EMBL" id="TBU11754.1"/>
    </source>
</evidence>
<accession>A0A4Q9LTD7</accession>
<organism evidence="1 2">
    <name type="scientific">Hamiltosporidium tvaerminnensis</name>
    <dbReference type="NCBI Taxonomy" id="1176355"/>
    <lineage>
        <taxon>Eukaryota</taxon>
        <taxon>Fungi</taxon>
        <taxon>Fungi incertae sedis</taxon>
        <taxon>Microsporidia</taxon>
        <taxon>Dubosqiidae</taxon>
        <taxon>Hamiltosporidium</taxon>
    </lineage>
</organism>
<protein>
    <submittedName>
        <fullName evidence="1">Uncharacterized protein</fullName>
    </submittedName>
</protein>
<comment type="caution">
    <text evidence="1">The sequence shown here is derived from an EMBL/GenBank/DDBJ whole genome shotgun (WGS) entry which is preliminary data.</text>
</comment>
<dbReference type="VEuPathDB" id="MicrosporidiaDB:CWI38_1053p0030"/>